<comment type="caution">
    <text evidence="2">The sequence shown here is derived from an EMBL/GenBank/DDBJ whole genome shotgun (WGS) entry which is preliminary data.</text>
</comment>
<keyword evidence="3" id="KW-1185">Reference proteome</keyword>
<evidence type="ECO:0000313" key="2">
    <source>
        <dbReference type="EMBL" id="KAF7844755.1"/>
    </source>
</evidence>
<evidence type="ECO:0000313" key="3">
    <source>
        <dbReference type="Proteomes" id="UP000634136"/>
    </source>
</evidence>
<sequence length="73" mass="8029">MHLCFFQQKTEEPMVSVQRTEKGFVSFKEVFGNDGSGNETKGQSRGGVGGWVRSERRGYGRNGGVWEEEGGGV</sequence>
<organism evidence="2 3">
    <name type="scientific">Senna tora</name>
    <dbReference type="NCBI Taxonomy" id="362788"/>
    <lineage>
        <taxon>Eukaryota</taxon>
        <taxon>Viridiplantae</taxon>
        <taxon>Streptophyta</taxon>
        <taxon>Embryophyta</taxon>
        <taxon>Tracheophyta</taxon>
        <taxon>Spermatophyta</taxon>
        <taxon>Magnoliopsida</taxon>
        <taxon>eudicotyledons</taxon>
        <taxon>Gunneridae</taxon>
        <taxon>Pentapetalae</taxon>
        <taxon>rosids</taxon>
        <taxon>fabids</taxon>
        <taxon>Fabales</taxon>
        <taxon>Fabaceae</taxon>
        <taxon>Caesalpinioideae</taxon>
        <taxon>Cassia clade</taxon>
        <taxon>Senna</taxon>
    </lineage>
</organism>
<evidence type="ECO:0000256" key="1">
    <source>
        <dbReference type="SAM" id="MobiDB-lite"/>
    </source>
</evidence>
<protein>
    <submittedName>
        <fullName evidence="2">Uncharacterized protein</fullName>
    </submittedName>
</protein>
<gene>
    <name evidence="2" type="ORF">G2W53_001660</name>
</gene>
<dbReference type="Proteomes" id="UP000634136">
    <property type="component" value="Unassembled WGS sequence"/>
</dbReference>
<dbReference type="AlphaFoldDB" id="A0A835CLP8"/>
<accession>A0A835CLP8</accession>
<dbReference type="EMBL" id="JAAIUW010000001">
    <property type="protein sequence ID" value="KAF7844755.1"/>
    <property type="molecule type" value="Genomic_DNA"/>
</dbReference>
<feature type="region of interest" description="Disordered" evidence="1">
    <location>
        <begin position="33"/>
        <end position="73"/>
    </location>
</feature>
<name>A0A835CLP8_9FABA</name>
<proteinExistence type="predicted"/>
<reference evidence="2" key="1">
    <citation type="submission" date="2020-09" db="EMBL/GenBank/DDBJ databases">
        <title>Genome-Enabled Discovery of Anthraquinone Biosynthesis in Senna tora.</title>
        <authorList>
            <person name="Kang S.-H."/>
            <person name="Pandey R.P."/>
            <person name="Lee C.-M."/>
            <person name="Sim J.-S."/>
            <person name="Jeong J.-T."/>
            <person name="Choi B.-S."/>
            <person name="Jung M."/>
            <person name="Ginzburg D."/>
            <person name="Zhao K."/>
            <person name="Won S.Y."/>
            <person name="Oh T.-J."/>
            <person name="Yu Y."/>
            <person name="Kim N.-H."/>
            <person name="Lee O.R."/>
            <person name="Lee T.-H."/>
            <person name="Bashyal P."/>
            <person name="Kim T.-S."/>
            <person name="Lee W.-H."/>
            <person name="Kawkins C."/>
            <person name="Kim C.-K."/>
            <person name="Kim J.S."/>
            <person name="Ahn B.O."/>
            <person name="Rhee S.Y."/>
            <person name="Sohng J.K."/>
        </authorList>
    </citation>
    <scope>NUCLEOTIDE SEQUENCE</scope>
    <source>
        <tissue evidence="2">Leaf</tissue>
    </source>
</reference>